<dbReference type="EMBL" id="JAGSCS010000004">
    <property type="protein sequence ID" value="MBR0575682.1"/>
    <property type="molecule type" value="Genomic_DNA"/>
</dbReference>
<comment type="caution">
    <text evidence="1">The sequence shown here is derived from an EMBL/GenBank/DDBJ whole genome shotgun (WGS) entry which is preliminary data.</text>
</comment>
<evidence type="ECO:0000313" key="1">
    <source>
        <dbReference type="EMBL" id="MBR0575682.1"/>
    </source>
</evidence>
<name>A0A941HQZ7_9CLOT</name>
<keyword evidence="2" id="KW-1185">Reference proteome</keyword>
<organism evidence="1 2">
    <name type="scientific">Proteiniclasticum sediminis</name>
    <dbReference type="NCBI Taxonomy" id="2804028"/>
    <lineage>
        <taxon>Bacteria</taxon>
        <taxon>Bacillati</taxon>
        <taxon>Bacillota</taxon>
        <taxon>Clostridia</taxon>
        <taxon>Eubacteriales</taxon>
        <taxon>Clostridiaceae</taxon>
        <taxon>Proteiniclasticum</taxon>
    </lineage>
</organism>
<accession>A0A941HQZ7</accession>
<evidence type="ECO:0000313" key="2">
    <source>
        <dbReference type="Proteomes" id="UP000675379"/>
    </source>
</evidence>
<dbReference type="AlphaFoldDB" id="A0A941HQZ7"/>
<dbReference type="Proteomes" id="UP000675379">
    <property type="component" value="Unassembled WGS sequence"/>
</dbReference>
<sequence>MKRDKEVITLGSGLLYIMELATPGTIPADADIEKAENRIGEIKGGASLEYAMETYTAKDDLGNVQKTKIISEDVLLKSGIMTWNGNTLKKLSATARVTETPATGKRTLKIGGIHNQDGKEYLLRFLHEDPVDGDVRITIAGQNQAGFTLAFAKDAETVVDAEFKANPSLDSEGTLVIIEEEIPVVAG</sequence>
<protein>
    <submittedName>
        <fullName evidence="1">Uncharacterized protein</fullName>
    </submittedName>
</protein>
<dbReference type="RefSeq" id="WP_211800225.1">
    <property type="nucleotide sequence ID" value="NZ_JAGSCS010000004.1"/>
</dbReference>
<proteinExistence type="predicted"/>
<reference evidence="1" key="1">
    <citation type="submission" date="2021-04" db="EMBL/GenBank/DDBJ databases">
        <title>Proteiniclasticum sedimins sp. nov., an obligate anaerobic bacterium isolated from anaerobic sludge.</title>
        <authorList>
            <person name="Liu J."/>
        </authorList>
    </citation>
    <scope>NUCLEOTIDE SEQUENCE</scope>
    <source>
        <strain evidence="1">BAD-10</strain>
    </source>
</reference>
<gene>
    <name evidence="1" type="ORF">KCG48_04920</name>
</gene>